<reference evidence="6 7" key="1">
    <citation type="submission" date="2025-05" db="UniProtKB">
        <authorList>
            <consortium name="RefSeq"/>
        </authorList>
    </citation>
    <scope>IDENTIFICATION</scope>
    <source>
        <tissue evidence="6 7">Seedling</tissue>
    </source>
</reference>
<dbReference type="PRINTS" id="PR00364">
    <property type="entry name" value="DISEASERSIST"/>
</dbReference>
<evidence type="ECO:0000256" key="2">
    <source>
        <dbReference type="ARBA" id="ARBA00022737"/>
    </source>
</evidence>
<evidence type="ECO:0000313" key="6">
    <source>
        <dbReference type="RefSeq" id="XP_060674049.1"/>
    </source>
</evidence>
<dbReference type="InterPro" id="IPR035897">
    <property type="entry name" value="Toll_tir_struct_dom_sf"/>
</dbReference>
<dbReference type="Gene3D" id="3.40.50.10140">
    <property type="entry name" value="Toll/interleukin-1 receptor homology (TIR) domain"/>
    <property type="match status" value="1"/>
</dbReference>
<dbReference type="Gene3D" id="1.10.8.430">
    <property type="entry name" value="Helical domain of apoptotic protease-activating factors"/>
    <property type="match status" value="1"/>
</dbReference>
<evidence type="ECO:0000313" key="8">
    <source>
        <dbReference type="RefSeq" id="XP_060674051.1"/>
    </source>
</evidence>
<keyword evidence="2" id="KW-0677">Repeat</keyword>
<dbReference type="Gene3D" id="3.80.10.10">
    <property type="entry name" value="Ribonuclease Inhibitor"/>
    <property type="match status" value="1"/>
</dbReference>
<dbReference type="InterPro" id="IPR032675">
    <property type="entry name" value="LRR_dom_sf"/>
</dbReference>
<dbReference type="Gene3D" id="3.40.50.300">
    <property type="entry name" value="P-loop containing nucleotide triphosphate hydrolases"/>
    <property type="match status" value="1"/>
</dbReference>
<keyword evidence="5" id="KW-1185">Reference proteome</keyword>
<protein>
    <submittedName>
        <fullName evidence="6 7">Disease resistance protein RUN1-like</fullName>
    </submittedName>
</protein>
<feature type="domain" description="NB-ARC" evidence="3">
    <location>
        <begin position="61"/>
        <end position="234"/>
    </location>
</feature>
<dbReference type="Pfam" id="PF00931">
    <property type="entry name" value="NB-ARC"/>
    <property type="match status" value="1"/>
</dbReference>
<dbReference type="InterPro" id="IPR058192">
    <property type="entry name" value="WHD_ROQ1-like"/>
</dbReference>
<dbReference type="SUPFAM" id="SSF52058">
    <property type="entry name" value="L domain-like"/>
    <property type="match status" value="1"/>
</dbReference>
<dbReference type="InterPro" id="IPR042197">
    <property type="entry name" value="Apaf_helical"/>
</dbReference>
<keyword evidence="1" id="KW-0433">Leucine-rich repeat</keyword>
<dbReference type="RefSeq" id="XP_060674049.1">
    <property type="nucleotide sequence ID" value="XM_060818066.1"/>
</dbReference>
<dbReference type="PANTHER" id="PTHR11017:SF479">
    <property type="entry name" value="DISEASE RESISTANCE PROTEIN (TIR-NBS-LRR CLASS) FAMILY"/>
    <property type="match status" value="1"/>
</dbReference>
<evidence type="ECO:0000313" key="7">
    <source>
        <dbReference type="RefSeq" id="XP_060674050.1"/>
    </source>
</evidence>
<organism evidence="5 6">
    <name type="scientific">Ziziphus jujuba</name>
    <name type="common">Chinese jujube</name>
    <name type="synonym">Ziziphus sativa</name>
    <dbReference type="NCBI Taxonomy" id="326968"/>
    <lineage>
        <taxon>Eukaryota</taxon>
        <taxon>Viridiplantae</taxon>
        <taxon>Streptophyta</taxon>
        <taxon>Embryophyta</taxon>
        <taxon>Tracheophyta</taxon>
        <taxon>Spermatophyta</taxon>
        <taxon>Magnoliopsida</taxon>
        <taxon>eudicotyledons</taxon>
        <taxon>Gunneridae</taxon>
        <taxon>Pentapetalae</taxon>
        <taxon>rosids</taxon>
        <taxon>fabids</taxon>
        <taxon>Rosales</taxon>
        <taxon>Rhamnaceae</taxon>
        <taxon>Paliureae</taxon>
        <taxon>Ziziphus</taxon>
    </lineage>
</organism>
<proteinExistence type="predicted"/>
<sequence length="582" mass="66713">MEKVHQWRAALIEASNLCGLDSKDFRPENKLVQKIVEDISLKLPKYLWMDEHFKGRLVGIEKHIKEIESLLSIGTKDVRIIGIWGMAGVGKTTFASSIFQRLSYFQFESYCFLWNVREEYLRHGPNHLRKKFLSELLSDESILKMDTPFVASSFICNKLCHKKVIIVLDDVDSSIKLEVLVEGYDQFAPGSRIIVTTRNRQVLIKKEVDDIYKPEGLNEIESFQLFNLHAFGKSSPSKDYKMLLNHMTSYANGNPLALKVLGSFLHSKSTDEWESALNKLKKVPNKDILDVLRISYEGLDDKGVQNLFLDIACLINQPFTRDDVENMLDAGDSFVKIGLTILILIEKYLIENRKDNELWMHDLLRQVGQTIACDEHSEPGKRSRLWDVKDICHVLERNTGTAAVEGISFNMSEIHKDIKLCQATFSEMYNLRILKIYCDNIGNNEFKLYFPQGLGSYLSNKLTYLQWDLYPLKSLPSNFSPEKLVELILCGSHVQRLWNHNEVQSLPVLRSIDLSYSKLLTQIPDLSQAPNLESINLEGCTSLVQVLSALQNLHKLSYLNLNGCSKLRDLKELSKNRGYLIL</sequence>
<evidence type="ECO:0000256" key="1">
    <source>
        <dbReference type="ARBA" id="ARBA00022614"/>
    </source>
</evidence>
<evidence type="ECO:0000313" key="9">
    <source>
        <dbReference type="RefSeq" id="XP_060674052.1"/>
    </source>
</evidence>
<dbReference type="PANTHER" id="PTHR11017">
    <property type="entry name" value="LEUCINE-RICH REPEAT-CONTAINING PROTEIN"/>
    <property type="match status" value="1"/>
</dbReference>
<dbReference type="SUPFAM" id="SSF52540">
    <property type="entry name" value="P-loop containing nucleoside triphosphate hydrolases"/>
    <property type="match status" value="1"/>
</dbReference>
<gene>
    <name evidence="6 7 8 9" type="primary">LOC125419112</name>
</gene>
<dbReference type="RefSeq" id="XP_060674050.1">
    <property type="nucleotide sequence ID" value="XM_060818067.1"/>
</dbReference>
<evidence type="ECO:0000313" key="5">
    <source>
        <dbReference type="Proteomes" id="UP001652623"/>
    </source>
</evidence>
<dbReference type="Pfam" id="PF23282">
    <property type="entry name" value="WHD_ROQ1"/>
    <property type="match status" value="1"/>
</dbReference>
<dbReference type="RefSeq" id="XP_060674052.1">
    <property type="nucleotide sequence ID" value="XM_060818069.1"/>
</dbReference>
<dbReference type="InterPro" id="IPR044974">
    <property type="entry name" value="Disease_R_plants"/>
</dbReference>
<feature type="domain" description="Disease resistance protein Roq1-like winged-helix" evidence="4">
    <location>
        <begin position="305"/>
        <end position="372"/>
    </location>
</feature>
<evidence type="ECO:0000259" key="4">
    <source>
        <dbReference type="Pfam" id="PF23282"/>
    </source>
</evidence>
<dbReference type="InterPro" id="IPR002182">
    <property type="entry name" value="NB-ARC"/>
</dbReference>
<dbReference type="GeneID" id="125419112"/>
<dbReference type="InterPro" id="IPR027417">
    <property type="entry name" value="P-loop_NTPase"/>
</dbReference>
<name>A0ABM4ABE0_ZIZJJ</name>
<accession>A0ABM4ABE0</accession>
<dbReference type="Proteomes" id="UP001652623">
    <property type="component" value="Chromosome 6"/>
</dbReference>
<evidence type="ECO:0000259" key="3">
    <source>
        <dbReference type="Pfam" id="PF00931"/>
    </source>
</evidence>
<dbReference type="RefSeq" id="XP_060674051.1">
    <property type="nucleotide sequence ID" value="XM_060818068.1"/>
</dbReference>